<evidence type="ECO:0000313" key="2">
    <source>
        <dbReference type="EMBL" id="CAK9111597.1"/>
    </source>
</evidence>
<comment type="caution">
    <text evidence="2">The sequence shown here is derived from an EMBL/GenBank/DDBJ whole genome shotgun (WGS) entry which is preliminary data.</text>
</comment>
<organism evidence="2 3">
    <name type="scientific">Durusdinium trenchii</name>
    <dbReference type="NCBI Taxonomy" id="1381693"/>
    <lineage>
        <taxon>Eukaryota</taxon>
        <taxon>Sar</taxon>
        <taxon>Alveolata</taxon>
        <taxon>Dinophyceae</taxon>
        <taxon>Suessiales</taxon>
        <taxon>Symbiodiniaceae</taxon>
        <taxon>Durusdinium</taxon>
    </lineage>
</organism>
<dbReference type="Proteomes" id="UP001642484">
    <property type="component" value="Unassembled WGS sequence"/>
</dbReference>
<sequence length="210" mass="22600">MSSSSGLQSKWTPEDEWALSLLMQKRMNADTTGSLGPPSLPAKGSLQSAGAMHDGAKRRLVADAADGDAPSGWEQVDAEDQPTYSGYSGKVRTDDTVFEEALIAALDASPVIGASASQLQLPPGVDTLSQWGKTLVSFGQYKGKYSYHEIASGSSFWDYKKWVRTHIKPGTSKGAALDFAAYLRAYDKEHGHSQLPVFPGTSIPRQFKDA</sequence>
<evidence type="ECO:0000256" key="1">
    <source>
        <dbReference type="SAM" id="MobiDB-lite"/>
    </source>
</evidence>
<reference evidence="2 3" key="1">
    <citation type="submission" date="2024-02" db="EMBL/GenBank/DDBJ databases">
        <authorList>
            <person name="Chen Y."/>
            <person name="Shah S."/>
            <person name="Dougan E. K."/>
            <person name="Thang M."/>
            <person name="Chan C."/>
        </authorList>
    </citation>
    <scope>NUCLEOTIDE SEQUENCE [LARGE SCALE GENOMIC DNA]</scope>
</reference>
<evidence type="ECO:0008006" key="4">
    <source>
        <dbReference type="Google" id="ProtNLM"/>
    </source>
</evidence>
<name>A0ABP0SGR7_9DINO</name>
<dbReference type="EMBL" id="CAXAMN010027583">
    <property type="protein sequence ID" value="CAK9111597.1"/>
    <property type="molecule type" value="Genomic_DNA"/>
</dbReference>
<gene>
    <name evidence="2" type="ORF">CCMP2556_LOCUS51785</name>
</gene>
<evidence type="ECO:0000313" key="3">
    <source>
        <dbReference type="Proteomes" id="UP001642484"/>
    </source>
</evidence>
<proteinExistence type="predicted"/>
<keyword evidence="3" id="KW-1185">Reference proteome</keyword>
<protein>
    <recommendedName>
        <fullName evidence="4">AP2/ERF domain-containing protein</fullName>
    </recommendedName>
</protein>
<feature type="region of interest" description="Disordered" evidence="1">
    <location>
        <begin position="28"/>
        <end position="89"/>
    </location>
</feature>
<accession>A0ABP0SGR7</accession>